<feature type="compositionally biased region" description="Basic and acidic residues" evidence="1">
    <location>
        <begin position="566"/>
        <end position="583"/>
    </location>
</feature>
<dbReference type="STRING" id="2656787.A0A370U1J1"/>
<feature type="compositionally biased region" description="Basic and acidic residues" evidence="1">
    <location>
        <begin position="42"/>
        <end position="58"/>
    </location>
</feature>
<feature type="compositionally biased region" description="Basic and acidic residues" evidence="1">
    <location>
        <begin position="671"/>
        <end position="695"/>
    </location>
</feature>
<dbReference type="Proteomes" id="UP000254866">
    <property type="component" value="Unassembled WGS sequence"/>
</dbReference>
<accession>A0A370U1J1</accession>
<name>A0A370U1J1_9HELO</name>
<keyword evidence="4" id="KW-1185">Reference proteome</keyword>
<feature type="compositionally biased region" description="Low complexity" evidence="1">
    <location>
        <begin position="470"/>
        <end position="487"/>
    </location>
</feature>
<feature type="compositionally biased region" description="Basic residues" evidence="1">
    <location>
        <begin position="30"/>
        <end position="41"/>
    </location>
</feature>
<dbReference type="PANTHER" id="PTHR42081">
    <property type="entry name" value="ZINC FINGER PROTEIN DHHC DOMAIN CONTAINING PROTEIN"/>
    <property type="match status" value="1"/>
</dbReference>
<dbReference type="InterPro" id="IPR058348">
    <property type="entry name" value="DUF8035"/>
</dbReference>
<dbReference type="RefSeq" id="XP_031874305.1">
    <property type="nucleotide sequence ID" value="XM_032010251.1"/>
</dbReference>
<comment type="caution">
    <text evidence="3">The sequence shown here is derived from an EMBL/GenBank/DDBJ whole genome shotgun (WGS) entry which is preliminary data.</text>
</comment>
<protein>
    <recommendedName>
        <fullName evidence="2">DUF8035 domain-containing protein</fullName>
    </recommendedName>
</protein>
<evidence type="ECO:0000313" key="4">
    <source>
        <dbReference type="Proteomes" id="UP000254866"/>
    </source>
</evidence>
<feature type="compositionally biased region" description="Basic and acidic residues" evidence="1">
    <location>
        <begin position="339"/>
        <end position="369"/>
    </location>
</feature>
<dbReference type="Pfam" id="PF26118">
    <property type="entry name" value="DUF8035"/>
    <property type="match status" value="1"/>
</dbReference>
<dbReference type="GeneID" id="43594477"/>
<evidence type="ECO:0000259" key="2">
    <source>
        <dbReference type="Pfam" id="PF26118"/>
    </source>
</evidence>
<feature type="domain" description="DUF8035" evidence="2">
    <location>
        <begin position="714"/>
        <end position="768"/>
    </location>
</feature>
<feature type="compositionally biased region" description="Basic and acidic residues" evidence="1">
    <location>
        <begin position="767"/>
        <end position="779"/>
    </location>
</feature>
<feature type="region of interest" description="Disordered" evidence="1">
    <location>
        <begin position="1"/>
        <end position="713"/>
    </location>
</feature>
<feature type="compositionally biased region" description="Basic and acidic residues" evidence="1">
    <location>
        <begin position="172"/>
        <end position="195"/>
    </location>
</feature>
<feature type="compositionally biased region" description="Polar residues" evidence="1">
    <location>
        <begin position="611"/>
        <end position="629"/>
    </location>
</feature>
<feature type="compositionally biased region" description="Low complexity" evidence="1">
    <location>
        <begin position="67"/>
        <end position="80"/>
    </location>
</feature>
<feature type="compositionally biased region" description="Basic and acidic residues" evidence="1">
    <location>
        <begin position="489"/>
        <end position="547"/>
    </location>
</feature>
<dbReference type="PANTHER" id="PTHR42081:SF1">
    <property type="entry name" value="ZINC FINGER PROTEIN DHHC DOMAIN CONTAINING PROTEIN"/>
    <property type="match status" value="1"/>
</dbReference>
<feature type="compositionally biased region" description="Basic residues" evidence="1">
    <location>
        <begin position="780"/>
        <end position="795"/>
    </location>
</feature>
<feature type="compositionally biased region" description="Basic and acidic residues" evidence="1">
    <location>
        <begin position="639"/>
        <end position="662"/>
    </location>
</feature>
<feature type="compositionally biased region" description="Basic and acidic residues" evidence="1">
    <location>
        <begin position="598"/>
        <end position="610"/>
    </location>
</feature>
<sequence>MTDQYRRPRSPVYNPARASLPINLPGHGHPASHNHQHHHHDKDHDHHVRVIPTSRRELIPTTHSRNGSSTASSAGTVTTTYKITADPPPASSRSSSARNASRTRSSTVDSYNRPTIVTPAASRNKPVIHSGRPPSPLRNPYRLSDEDYYSVPASSQHLHSRNKRYSATMDNDDMRRLEMERERDRLRVPSARERGSYSSSRPRPVYPKSAARHLPTFGDDYSEDGYGYTKPRDLVQYDLDNPTRQEQRRDSFESGGRSRPTSVGNYGELVVGSYDSRMHGPPPSIRGFDKFSRGSTWEQPMGRMPVAPPPPVSPIHRPARVDPPFEEQPPKRSYPRRPVYPDHEHKRGPRNDYYEVQDDDPRGKRERPYRATPGYGSPVEQRGFGIRDELPQKLERSEKSDRLDRAERHERPERKEKFDRLEREKRPERPERVERSDRLDKTDRIERGERSERPERPDDDLPEHNKGRDAVAAGLGIAGAAVGLNAAKKAKDDHDDRDDRKQKEYYDDPRPSRNQREAKDRVDLDGREPKERPAHLSEQRDADDLERRRRHKHRREAPSSGTDSESDPRPEKADIPQRREPRPEQQSSAAPTAFNPRDTMDLRALKEALNSKDNSVPTAEPTATRSPRPSATKGPVEAAKIRTGLDSERRSREAFDSKDNPHARVVSPPRPKSDEKPVKGILRAPREKFPEDLAPIREGVAPLKDAKRDGVPSDARWTKISRKLVNPEALELGKERYEARDDFVIVLRVLSRDEVQGYAEVTQKLRAAREEAEEQEARSERRRARRERHERHKRERSLGERSERRRRRRDRDSESSDTTDDEDRVYDRNAPKMLEPAPPRRRAASNNFDEPMMSGGLDGLGLREPPDAPGHYPGYTRNPPPPGSPVGQTPGTSRRSRNES</sequence>
<feature type="compositionally biased region" description="Acidic residues" evidence="1">
    <location>
        <begin position="815"/>
        <end position="824"/>
    </location>
</feature>
<dbReference type="AlphaFoldDB" id="A0A370U1J1"/>
<feature type="compositionally biased region" description="Low complexity" evidence="1">
    <location>
        <begin position="91"/>
        <end position="107"/>
    </location>
</feature>
<feature type="region of interest" description="Disordered" evidence="1">
    <location>
        <begin position="766"/>
        <end position="900"/>
    </location>
</feature>
<gene>
    <name evidence="3" type="ORF">BP5553_01628</name>
</gene>
<reference evidence="3 4" key="1">
    <citation type="journal article" date="2018" name="IMA Fungus">
        <title>IMA Genome-F 9: Draft genome sequence of Annulohypoxylon stygium, Aspergillus mulundensis, Berkeleyomyces basicola (syn. Thielaviopsis basicola), Ceratocystis smalleyi, two Cercospora beticola strains, Coleophoma cylindrospora, Fusarium fracticaudum, Phialophora cf. hyalina, and Morchella septimelata.</title>
        <authorList>
            <person name="Wingfield B.D."/>
            <person name="Bills G.F."/>
            <person name="Dong Y."/>
            <person name="Huang W."/>
            <person name="Nel W.J."/>
            <person name="Swalarsk-Parry B.S."/>
            <person name="Vaghefi N."/>
            <person name="Wilken P.M."/>
            <person name="An Z."/>
            <person name="de Beer Z.W."/>
            <person name="De Vos L."/>
            <person name="Chen L."/>
            <person name="Duong T.A."/>
            <person name="Gao Y."/>
            <person name="Hammerbacher A."/>
            <person name="Kikkert J.R."/>
            <person name="Li Y."/>
            <person name="Li H."/>
            <person name="Li K."/>
            <person name="Li Q."/>
            <person name="Liu X."/>
            <person name="Ma X."/>
            <person name="Naidoo K."/>
            <person name="Pethybridge S.J."/>
            <person name="Sun J."/>
            <person name="Steenkamp E.T."/>
            <person name="van der Nest M.A."/>
            <person name="van Wyk S."/>
            <person name="Wingfield M.J."/>
            <person name="Xiong C."/>
            <person name="Yue Q."/>
            <person name="Zhang X."/>
        </authorList>
    </citation>
    <scope>NUCLEOTIDE SEQUENCE [LARGE SCALE GENOMIC DNA]</scope>
    <source>
        <strain evidence="3 4">BP 5553</strain>
    </source>
</reference>
<proteinExistence type="predicted"/>
<organism evidence="3 4">
    <name type="scientific">Venustampulla echinocandica</name>
    <dbReference type="NCBI Taxonomy" id="2656787"/>
    <lineage>
        <taxon>Eukaryota</taxon>
        <taxon>Fungi</taxon>
        <taxon>Dikarya</taxon>
        <taxon>Ascomycota</taxon>
        <taxon>Pezizomycotina</taxon>
        <taxon>Leotiomycetes</taxon>
        <taxon>Helotiales</taxon>
        <taxon>Pleuroascaceae</taxon>
        <taxon>Venustampulla</taxon>
    </lineage>
</organism>
<dbReference type="OrthoDB" id="5418088at2759"/>
<evidence type="ECO:0000256" key="1">
    <source>
        <dbReference type="SAM" id="MobiDB-lite"/>
    </source>
</evidence>
<feature type="compositionally biased region" description="Basic and acidic residues" evidence="1">
    <location>
        <begin position="230"/>
        <end position="252"/>
    </location>
</feature>
<evidence type="ECO:0000313" key="3">
    <source>
        <dbReference type="EMBL" id="RDL41649.1"/>
    </source>
</evidence>
<feature type="compositionally biased region" description="Basic and acidic residues" evidence="1">
    <location>
        <begin position="385"/>
        <end position="456"/>
    </location>
</feature>
<dbReference type="EMBL" id="NPIC01000001">
    <property type="protein sequence ID" value="RDL41649.1"/>
    <property type="molecule type" value="Genomic_DNA"/>
</dbReference>